<evidence type="ECO:0000259" key="1">
    <source>
        <dbReference type="Pfam" id="PF12680"/>
    </source>
</evidence>
<dbReference type="Proteomes" id="UP000479293">
    <property type="component" value="Unassembled WGS sequence"/>
</dbReference>
<feature type="domain" description="SnoaL-like" evidence="1">
    <location>
        <begin position="7"/>
        <end position="109"/>
    </location>
</feature>
<dbReference type="EMBL" id="WHLY01000002">
    <property type="protein sequence ID" value="MPR33491.1"/>
    <property type="molecule type" value="Genomic_DNA"/>
</dbReference>
<evidence type="ECO:0000313" key="2">
    <source>
        <dbReference type="EMBL" id="MPR33491.1"/>
    </source>
</evidence>
<dbReference type="AlphaFoldDB" id="A0A7C9FNX7"/>
<sequence>MKNEALIREFYESFARADAEGMVRCYAPNVVFTDPVFGELHGDEAKAMWRMLIENSKGQLSLTFDNVQAHDTTGSADWVAHYTFSQTGRKVVNRITASFEFQDGLIVRHTDQFDLWKWSRQALGLPGYLLGWTPFLKNKIRQRARQQLAKYRARKG</sequence>
<name>A0A7C9FNX7_9BACT</name>
<evidence type="ECO:0000313" key="3">
    <source>
        <dbReference type="Proteomes" id="UP000479293"/>
    </source>
</evidence>
<gene>
    <name evidence="2" type="ORF">GBK04_08960</name>
</gene>
<dbReference type="Gene3D" id="3.10.450.50">
    <property type="match status" value="1"/>
</dbReference>
<dbReference type="RefSeq" id="WP_152758778.1">
    <property type="nucleotide sequence ID" value="NZ_WHLY01000002.1"/>
</dbReference>
<dbReference type="InterPro" id="IPR037401">
    <property type="entry name" value="SnoaL-like"/>
</dbReference>
<proteinExistence type="predicted"/>
<comment type="caution">
    <text evidence="2">The sequence shown here is derived from an EMBL/GenBank/DDBJ whole genome shotgun (WGS) entry which is preliminary data.</text>
</comment>
<organism evidence="2 3">
    <name type="scientific">Salmonirosea aquatica</name>
    <dbReference type="NCBI Taxonomy" id="2654236"/>
    <lineage>
        <taxon>Bacteria</taxon>
        <taxon>Pseudomonadati</taxon>
        <taxon>Bacteroidota</taxon>
        <taxon>Cytophagia</taxon>
        <taxon>Cytophagales</taxon>
        <taxon>Spirosomataceae</taxon>
        <taxon>Salmonirosea</taxon>
    </lineage>
</organism>
<accession>A0A7C9FNX7</accession>
<protein>
    <submittedName>
        <fullName evidence="2">DUF4440 domain-containing protein</fullName>
    </submittedName>
</protein>
<dbReference type="Pfam" id="PF12680">
    <property type="entry name" value="SnoaL_2"/>
    <property type="match status" value="1"/>
</dbReference>
<dbReference type="SUPFAM" id="SSF54427">
    <property type="entry name" value="NTF2-like"/>
    <property type="match status" value="1"/>
</dbReference>
<dbReference type="InterPro" id="IPR032710">
    <property type="entry name" value="NTF2-like_dom_sf"/>
</dbReference>
<keyword evidence="3" id="KW-1185">Reference proteome</keyword>
<reference evidence="2 3" key="1">
    <citation type="submission" date="2019-10" db="EMBL/GenBank/DDBJ databases">
        <title>Draft Genome Sequence of Cytophagaceae sp. SJW1-29.</title>
        <authorList>
            <person name="Choi A."/>
        </authorList>
    </citation>
    <scope>NUCLEOTIDE SEQUENCE [LARGE SCALE GENOMIC DNA]</scope>
    <source>
        <strain evidence="2 3">SJW1-29</strain>
    </source>
</reference>